<dbReference type="GO" id="GO:0046540">
    <property type="term" value="C:U4/U6 x U5 tri-snRNP complex"/>
    <property type="evidence" value="ECO:0007669"/>
    <property type="project" value="TreeGrafter"/>
</dbReference>
<organism evidence="6 7">
    <name type="scientific">Chrysochromulina tobinii</name>
    <dbReference type="NCBI Taxonomy" id="1460289"/>
    <lineage>
        <taxon>Eukaryota</taxon>
        <taxon>Haptista</taxon>
        <taxon>Haptophyta</taxon>
        <taxon>Prymnesiophyceae</taxon>
        <taxon>Prymnesiales</taxon>
        <taxon>Chrysochromulinaceae</taxon>
        <taxon>Chrysochromulina</taxon>
    </lineage>
</organism>
<keyword evidence="3" id="KW-0539">Nucleus</keyword>
<comment type="subcellular location">
    <subcellularLocation>
        <location evidence="1">Nucleus</location>
    </subcellularLocation>
</comment>
<evidence type="ECO:0000256" key="4">
    <source>
        <dbReference type="SAM" id="MobiDB-lite"/>
    </source>
</evidence>
<protein>
    <submittedName>
        <fullName evidence="6">Pre-mRNA-processing factor 6-like protein</fullName>
    </submittedName>
</protein>
<evidence type="ECO:0000256" key="1">
    <source>
        <dbReference type="ARBA" id="ARBA00004123"/>
    </source>
</evidence>
<dbReference type="GO" id="GO:0000244">
    <property type="term" value="P:spliceosomal tri-snRNP complex assembly"/>
    <property type="evidence" value="ECO:0007669"/>
    <property type="project" value="TreeGrafter"/>
</dbReference>
<dbReference type="EMBL" id="JWZX01001756">
    <property type="protein sequence ID" value="KOO32507.1"/>
    <property type="molecule type" value="Genomic_DNA"/>
</dbReference>
<accession>A0A0M0K1Q8</accession>
<dbReference type="GO" id="GO:0071013">
    <property type="term" value="C:catalytic step 2 spliceosome"/>
    <property type="evidence" value="ECO:0007669"/>
    <property type="project" value="TreeGrafter"/>
</dbReference>
<proteinExistence type="predicted"/>
<dbReference type="Pfam" id="PF06424">
    <property type="entry name" value="PRP1_N"/>
    <property type="match status" value="1"/>
</dbReference>
<dbReference type="Pfam" id="PF13432">
    <property type="entry name" value="TPR_16"/>
    <property type="match status" value="1"/>
</dbReference>
<dbReference type="InterPro" id="IPR003107">
    <property type="entry name" value="HAT"/>
</dbReference>
<reference evidence="7" key="1">
    <citation type="journal article" date="2015" name="PLoS Genet.">
        <title>Genome Sequence and Transcriptome Analyses of Chrysochromulina tobin: Metabolic Tools for Enhanced Algal Fitness in the Prominent Order Prymnesiales (Haptophyceae).</title>
        <authorList>
            <person name="Hovde B.T."/>
            <person name="Deodato C.R."/>
            <person name="Hunsperger H.M."/>
            <person name="Ryken S.A."/>
            <person name="Yost W."/>
            <person name="Jha R.K."/>
            <person name="Patterson J."/>
            <person name="Monnat R.J. Jr."/>
            <person name="Barlow S.B."/>
            <person name="Starkenburg S.R."/>
            <person name="Cattolico R.A."/>
        </authorList>
    </citation>
    <scope>NUCLEOTIDE SEQUENCE</scope>
    <source>
        <strain evidence="7">CCMP291</strain>
    </source>
</reference>
<evidence type="ECO:0000259" key="5">
    <source>
        <dbReference type="Pfam" id="PF06424"/>
    </source>
</evidence>
<feature type="region of interest" description="Disordered" evidence="4">
    <location>
        <begin position="135"/>
        <end position="154"/>
    </location>
</feature>
<dbReference type="Gene3D" id="1.25.40.10">
    <property type="entry name" value="Tetratricopeptide repeat domain"/>
    <property type="match status" value="4"/>
</dbReference>
<evidence type="ECO:0000256" key="2">
    <source>
        <dbReference type="ARBA" id="ARBA00022737"/>
    </source>
</evidence>
<dbReference type="Proteomes" id="UP000037460">
    <property type="component" value="Unassembled WGS sequence"/>
</dbReference>
<dbReference type="InterPro" id="IPR045075">
    <property type="entry name" value="Syf1-like"/>
</dbReference>
<dbReference type="SUPFAM" id="SSF48452">
    <property type="entry name" value="TPR-like"/>
    <property type="match status" value="4"/>
</dbReference>
<evidence type="ECO:0000313" key="7">
    <source>
        <dbReference type="Proteomes" id="UP000037460"/>
    </source>
</evidence>
<dbReference type="FunFam" id="1.25.40.10:FF:000384">
    <property type="entry name" value="Probable pre-mRNA splicing factor prp1"/>
    <property type="match status" value="1"/>
</dbReference>
<keyword evidence="2" id="KW-0677">Repeat</keyword>
<dbReference type="PANTHER" id="PTHR11246:SF1">
    <property type="entry name" value="PRE-MRNA-PROCESSING FACTOR 6"/>
    <property type="match status" value="1"/>
</dbReference>
<evidence type="ECO:0000313" key="6">
    <source>
        <dbReference type="EMBL" id="KOO32507.1"/>
    </source>
</evidence>
<dbReference type="FunFam" id="1.25.40.10:FF:001362">
    <property type="entry name" value="RNA splicing factor"/>
    <property type="match status" value="1"/>
</dbReference>
<dbReference type="AlphaFoldDB" id="A0A0M0K1Q8"/>
<dbReference type="PANTHER" id="PTHR11246">
    <property type="entry name" value="PRE-MRNA SPLICING FACTOR"/>
    <property type="match status" value="1"/>
</dbReference>
<dbReference type="OrthoDB" id="440128at2759"/>
<dbReference type="InterPro" id="IPR010491">
    <property type="entry name" value="PRP1_N"/>
</dbReference>
<gene>
    <name evidence="6" type="ORF">Ctob_014442</name>
</gene>
<dbReference type="Pfam" id="PF13428">
    <property type="entry name" value="TPR_14"/>
    <property type="match status" value="1"/>
</dbReference>
<evidence type="ECO:0000256" key="3">
    <source>
        <dbReference type="ARBA" id="ARBA00023242"/>
    </source>
</evidence>
<dbReference type="SMART" id="SM00386">
    <property type="entry name" value="HAT"/>
    <property type="match status" value="11"/>
</dbReference>
<dbReference type="InterPro" id="IPR011990">
    <property type="entry name" value="TPR-like_helical_dom_sf"/>
</dbReference>
<feature type="domain" description="PRP1 splicing factor N-terminal" evidence="5">
    <location>
        <begin position="16"/>
        <end position="146"/>
    </location>
</feature>
<comment type="caution">
    <text evidence="6">The sequence shown here is derived from an EMBL/GenBank/DDBJ whole genome shotgun (WGS) entry which is preliminary data.</text>
</comment>
<sequence>MLSSSAARAKQLNSSAPVNYVAGLGRGATGFTTRSDIGPARMSAENDEAGKLNDSKFDEFAGYQGSLFDQMPYDEDDEAADRVWNEIDAHMDERRKSRREQRIAEQLSQFRSVRPKLQHQFTDLKRDLQQVTEQEWNDLPEPGEHRKHSAAEKRNERYIPAPDSLLEKARQEQEVVHSLDARQMQTGGMETPMTGLQTPFTDLKSIGEARGAVLSVKLDQMSDSVEGQTVVDPKGYLTDLNSIKVSTEAEIGDIKKARLLLKSVTSTNPGHGPGWVAAARLEEVAGKLVAARQVIREGCRACPASEDVWLEAARLQTPDNAKTVLAEAVKKIPQSVKIWLHAASLETNVTMRRRVLRKALEVIPNSVKLWQASIDLEGPDDARLMLGRAVECVPHSVDMWIALARLETYQNARKVLNRARETIPTEPQIWITAAKLEEANGNIDLVDRIIEKAIKSLSLHQVDLEREQWLNEAETAEKGGAARTAQAILQNTLHLGIEEEDRKRIWMEDAESFVARSCPECARAVFAQALSTFPTKKSVWLRAAQHEKSHGTAASLDALLRKAVSFCPHAEALWLMGAKEQWLAGKVEAARAILNEAFLANPDSEQVWLAAVKLESENDEPDAARSLLSKARERCGTERVWMKSVLLERNLGENAAALEMLAPALKAHGKYWKLLLMKAQIERQLDLVDAARETLARGVKVCADCVPMWLESSRLEEALGSVSKARSLLEVGRLKNVNAPRLWLEAVRLERRAGNKKAAATLLAKALQQCRTAGILWAEAISMEARAQQKSKSSDALKACDNDPHVILAVSRLFWRERKEEKARSWCNRAVTLDPDLGDAWANYFAFESQHGTPEQQAEVLRRAVAADPHHGDEWTAVSKNPRNLRCSTDELVKRVAENMALNKYEMEALEKIG</sequence>
<keyword evidence="7" id="KW-1185">Reference proteome</keyword>
<name>A0A0M0K1Q8_9EUKA</name>